<dbReference type="EMBL" id="BSUZ01000001">
    <property type="protein sequence ID" value="GMA89258.1"/>
    <property type="molecule type" value="Genomic_DNA"/>
</dbReference>
<proteinExistence type="predicted"/>
<accession>A0ABQ6JMK6</accession>
<protein>
    <submittedName>
        <fullName evidence="2">Uncharacterized protein</fullName>
    </submittedName>
</protein>
<name>A0ABQ6JMK6_9ACTN</name>
<organism evidence="2 3">
    <name type="scientific">Angustibacter aerolatus</name>
    <dbReference type="NCBI Taxonomy" id="1162965"/>
    <lineage>
        <taxon>Bacteria</taxon>
        <taxon>Bacillati</taxon>
        <taxon>Actinomycetota</taxon>
        <taxon>Actinomycetes</taxon>
        <taxon>Kineosporiales</taxon>
        <taxon>Kineosporiaceae</taxon>
    </lineage>
</organism>
<evidence type="ECO:0000256" key="1">
    <source>
        <dbReference type="SAM" id="MobiDB-lite"/>
    </source>
</evidence>
<comment type="caution">
    <text evidence="2">The sequence shown here is derived from an EMBL/GenBank/DDBJ whole genome shotgun (WGS) entry which is preliminary data.</text>
</comment>
<keyword evidence="3" id="KW-1185">Reference proteome</keyword>
<feature type="region of interest" description="Disordered" evidence="1">
    <location>
        <begin position="1"/>
        <end position="20"/>
    </location>
</feature>
<evidence type="ECO:0000313" key="2">
    <source>
        <dbReference type="EMBL" id="GMA89258.1"/>
    </source>
</evidence>
<gene>
    <name evidence="2" type="ORF">GCM10025868_45080</name>
</gene>
<dbReference type="Proteomes" id="UP001157017">
    <property type="component" value="Unassembled WGS sequence"/>
</dbReference>
<sequence length="91" mass="9712">MPAGTTRARSTSPRRPASLAAFGIEPRHLRTFRVAADREVGLVEQVVSPMQRGRDGDSRARADEAAREISAVALRLHAALVRGGLLRAGLG</sequence>
<reference evidence="3" key="1">
    <citation type="journal article" date="2019" name="Int. J. Syst. Evol. Microbiol.">
        <title>The Global Catalogue of Microorganisms (GCM) 10K type strain sequencing project: providing services to taxonomists for standard genome sequencing and annotation.</title>
        <authorList>
            <consortium name="The Broad Institute Genomics Platform"/>
            <consortium name="The Broad Institute Genome Sequencing Center for Infectious Disease"/>
            <person name="Wu L."/>
            <person name="Ma J."/>
        </authorList>
    </citation>
    <scope>NUCLEOTIDE SEQUENCE [LARGE SCALE GENOMIC DNA]</scope>
    <source>
        <strain evidence="3">NBRC 108730</strain>
    </source>
</reference>
<evidence type="ECO:0000313" key="3">
    <source>
        <dbReference type="Proteomes" id="UP001157017"/>
    </source>
</evidence>